<keyword evidence="2" id="KW-1185">Reference proteome</keyword>
<feature type="non-terminal residue" evidence="1">
    <location>
        <position position="1"/>
    </location>
</feature>
<evidence type="ECO:0000313" key="1">
    <source>
        <dbReference type="EMBL" id="KAG0012764.1"/>
    </source>
</evidence>
<accession>A0A9P6MU26</accession>
<sequence>MSVFVDRLVQGDLSIQKVTKSFQELTSIDFGTLPTHWTQTNQISASKFAKYGMTWSFTRTLFGLIHADAHEIEIQVDVCKSLGSLTPLKELALGVDDDNDPLLNNWVEGTLVNVQVMTSAEGIKRLLRYRMDVASKSDADMDDEIRIGPCIQSALIKNAKYIRVIQAETCRVLAPFLKDDAMSLRNIHMLQLQFSVQPTLRMRTEDPSYVDAIRDIKKQEAKNLLPVKVMDWLQERDVFLWRHEIALRSLAPDQSKLQLIRETQLNSLYQVVVSVELQFADVVSSSSSIMRYLASIYKHRNFPRLKGLLDSSFFTDLQPVWDNIETRHARLNFALGESQQFRPATFIRQYMQLLLCVVDARNTRFNIDSNA</sequence>
<reference evidence="1" key="1">
    <citation type="journal article" date="2020" name="Fungal Divers.">
        <title>Resolving the Mortierellaceae phylogeny through synthesis of multi-gene phylogenetics and phylogenomics.</title>
        <authorList>
            <person name="Vandepol N."/>
            <person name="Liber J."/>
            <person name="Desiro A."/>
            <person name="Na H."/>
            <person name="Kennedy M."/>
            <person name="Barry K."/>
            <person name="Grigoriev I.V."/>
            <person name="Miller A.N."/>
            <person name="O'Donnell K."/>
            <person name="Stajich J.E."/>
            <person name="Bonito G."/>
        </authorList>
    </citation>
    <scope>NUCLEOTIDE SEQUENCE</scope>
    <source>
        <strain evidence="1">NRRL 2769</strain>
    </source>
</reference>
<comment type="caution">
    <text evidence="1">The sequence shown here is derived from an EMBL/GenBank/DDBJ whole genome shotgun (WGS) entry which is preliminary data.</text>
</comment>
<evidence type="ECO:0000313" key="2">
    <source>
        <dbReference type="Proteomes" id="UP000703661"/>
    </source>
</evidence>
<gene>
    <name evidence="1" type="ORF">BGZ80_011525</name>
</gene>
<proteinExistence type="predicted"/>
<protein>
    <submittedName>
        <fullName evidence="1">Uncharacterized protein</fullName>
    </submittedName>
</protein>
<dbReference type="EMBL" id="JAAAID010000937">
    <property type="protein sequence ID" value="KAG0012764.1"/>
    <property type="molecule type" value="Genomic_DNA"/>
</dbReference>
<dbReference type="AlphaFoldDB" id="A0A9P6MU26"/>
<dbReference type="Proteomes" id="UP000703661">
    <property type="component" value="Unassembled WGS sequence"/>
</dbReference>
<name>A0A9P6MU26_9FUNG</name>
<organism evidence="1 2">
    <name type="scientific">Entomortierella chlamydospora</name>
    <dbReference type="NCBI Taxonomy" id="101097"/>
    <lineage>
        <taxon>Eukaryota</taxon>
        <taxon>Fungi</taxon>
        <taxon>Fungi incertae sedis</taxon>
        <taxon>Mucoromycota</taxon>
        <taxon>Mortierellomycotina</taxon>
        <taxon>Mortierellomycetes</taxon>
        <taxon>Mortierellales</taxon>
        <taxon>Mortierellaceae</taxon>
        <taxon>Entomortierella</taxon>
    </lineage>
</organism>